<dbReference type="Gene3D" id="2.20.200.10">
    <property type="entry name" value="Outer membrane efflux proteins (OEP)"/>
    <property type="match status" value="1"/>
</dbReference>
<dbReference type="EMBL" id="FUYA01000004">
    <property type="protein sequence ID" value="SKA72312.1"/>
    <property type="molecule type" value="Genomic_DNA"/>
</dbReference>
<keyword evidence="2" id="KW-1134">Transmembrane beta strand</keyword>
<dbReference type="SUPFAM" id="SSF56954">
    <property type="entry name" value="Outer membrane efflux proteins (OEP)"/>
    <property type="match status" value="1"/>
</dbReference>
<dbReference type="InterPro" id="IPR003423">
    <property type="entry name" value="OMP_efflux"/>
</dbReference>
<gene>
    <name evidence="3" type="ORF">SAMN02745702_01644</name>
</gene>
<keyword evidence="2" id="KW-0564">Palmitate</keyword>
<dbReference type="PANTHER" id="PTHR30203:SF33">
    <property type="entry name" value="BLR4455 PROTEIN"/>
    <property type="match status" value="1"/>
</dbReference>
<dbReference type="Gene3D" id="1.20.1600.10">
    <property type="entry name" value="Outer membrane efflux proteins (OEP)"/>
    <property type="match status" value="1"/>
</dbReference>
<comment type="subcellular location">
    <subcellularLocation>
        <location evidence="2">Cell membrane</location>
        <topology evidence="2">Lipid-anchor</topology>
    </subcellularLocation>
</comment>
<proteinExistence type="inferred from homology"/>
<name>A0A1T4W4Y9_9BACT</name>
<dbReference type="PANTHER" id="PTHR30203">
    <property type="entry name" value="OUTER MEMBRANE CATION EFFLUX PROTEIN"/>
    <property type="match status" value="1"/>
</dbReference>
<dbReference type="STRING" id="1121442.SAMN02745702_01644"/>
<evidence type="ECO:0000313" key="3">
    <source>
        <dbReference type="EMBL" id="SKA72312.1"/>
    </source>
</evidence>
<dbReference type="GO" id="GO:0005886">
    <property type="term" value="C:plasma membrane"/>
    <property type="evidence" value="ECO:0007669"/>
    <property type="project" value="UniProtKB-SubCell"/>
</dbReference>
<organism evidence="3 4">
    <name type="scientific">Desulfobaculum bizertense DSM 18034</name>
    <dbReference type="NCBI Taxonomy" id="1121442"/>
    <lineage>
        <taxon>Bacteria</taxon>
        <taxon>Pseudomonadati</taxon>
        <taxon>Thermodesulfobacteriota</taxon>
        <taxon>Desulfovibrionia</taxon>
        <taxon>Desulfovibrionales</taxon>
        <taxon>Desulfovibrionaceae</taxon>
        <taxon>Desulfobaculum</taxon>
    </lineage>
</organism>
<evidence type="ECO:0000256" key="1">
    <source>
        <dbReference type="ARBA" id="ARBA00007613"/>
    </source>
</evidence>
<keyword evidence="2" id="KW-0472">Membrane</keyword>
<dbReference type="Pfam" id="PF02321">
    <property type="entry name" value="OEP"/>
    <property type="match status" value="2"/>
</dbReference>
<dbReference type="NCBIfam" id="TIGR01845">
    <property type="entry name" value="outer_NodT"/>
    <property type="match status" value="1"/>
</dbReference>
<accession>A0A1T4W4Y9</accession>
<dbReference type="InterPro" id="IPR010131">
    <property type="entry name" value="MdtP/NodT-like"/>
</dbReference>
<reference evidence="3 4" key="1">
    <citation type="submission" date="2017-02" db="EMBL/GenBank/DDBJ databases">
        <authorList>
            <person name="Peterson S.W."/>
        </authorList>
    </citation>
    <scope>NUCLEOTIDE SEQUENCE [LARGE SCALE GENOMIC DNA]</scope>
    <source>
        <strain evidence="3 4">DSM 18034</strain>
    </source>
</reference>
<keyword evidence="2" id="KW-0812">Transmembrane</keyword>
<keyword evidence="4" id="KW-1185">Reference proteome</keyword>
<dbReference type="Proteomes" id="UP000189733">
    <property type="component" value="Unassembled WGS sequence"/>
</dbReference>
<evidence type="ECO:0000256" key="2">
    <source>
        <dbReference type="RuleBase" id="RU362097"/>
    </source>
</evidence>
<dbReference type="AlphaFoldDB" id="A0A1T4W4Y9"/>
<dbReference type="GO" id="GO:0015562">
    <property type="term" value="F:efflux transmembrane transporter activity"/>
    <property type="evidence" value="ECO:0007669"/>
    <property type="project" value="InterPro"/>
</dbReference>
<protein>
    <submittedName>
        <fullName evidence="3">Efflux transporter, outer membrane factor (OMF) lipoprotein, NodT family</fullName>
    </submittedName>
</protein>
<comment type="similarity">
    <text evidence="1 2">Belongs to the outer membrane factor (OMF) (TC 1.B.17) family.</text>
</comment>
<sequence>MLFATVVLSGCAIFSPADRTQSPVPLPEEYSLYEPSRGAPEEWWQTFQNEELNSLVATALSGNFDVQVAWARLKQARALAIKSGATRLPSLDLDGGYTGQRSYQQSSRDADHVLSETEKYSLGLAAQYELDLWGRIASSEKAAELTAQASREDLEAAGITVAASVVETWTDLMAVRAEISILAEQIKVNEMLSSLQELRFAKSMASALDVTQQRGILAGSQAELPLLQAQERVLLNKLAVLVGKAPGTLRVRGGEIPELPGLPEAGLPADLLASRPDVRAAGLRLHAADWEVSVARADRLPALRLTGRAAYESGRFDLLFNNWVASLTAGLTGPIFDAGLRRAEVDRTRAVAEENLANYSKTVLSAVQEVEDSMANEHHQREYIYRLQQRLTLSKEALSEARLRYLMGQSDYLRFLTELLNEQSLERNLSQERAKLVKYRVNLYRALGGDWTRRMTPEGLAPQTHVSAS</sequence>
<evidence type="ECO:0000313" key="4">
    <source>
        <dbReference type="Proteomes" id="UP000189733"/>
    </source>
</evidence>
<keyword evidence="2 3" id="KW-0449">Lipoprotein</keyword>